<dbReference type="PROSITE" id="PS51198">
    <property type="entry name" value="UVRD_HELICASE_ATP_BIND"/>
    <property type="match status" value="1"/>
</dbReference>
<keyword evidence="4 14" id="KW-0378">Hydrolase</keyword>
<dbReference type="GO" id="GO:0000725">
    <property type="term" value="P:recombinational repair"/>
    <property type="evidence" value="ECO:0007669"/>
    <property type="project" value="TreeGrafter"/>
</dbReference>
<dbReference type="SUPFAM" id="SSF52540">
    <property type="entry name" value="P-loop containing nucleoside triphosphate hydrolases"/>
    <property type="match status" value="1"/>
</dbReference>
<comment type="catalytic activity">
    <reaction evidence="11">
        <text>Couples ATP hydrolysis with the unwinding of duplex DNA by translocating in the 3'-5' direction.</text>
        <dbReference type="EC" id="5.6.2.4"/>
    </reaction>
</comment>
<dbReference type="InterPro" id="IPR000212">
    <property type="entry name" value="DNA_helicase_UvrD/REP"/>
</dbReference>
<feature type="domain" description="UvrD-like helicase C-terminal" evidence="16">
    <location>
        <begin position="343"/>
        <end position="640"/>
    </location>
</feature>
<evidence type="ECO:0000259" key="16">
    <source>
        <dbReference type="PROSITE" id="PS51217"/>
    </source>
</evidence>
<dbReference type="RefSeq" id="WP_073708680.1">
    <property type="nucleotide sequence ID" value="NZ_MQSV01000001.1"/>
</dbReference>
<evidence type="ECO:0000256" key="3">
    <source>
        <dbReference type="ARBA" id="ARBA00022763"/>
    </source>
</evidence>
<evidence type="ECO:0000256" key="12">
    <source>
        <dbReference type="ARBA" id="ARBA00034808"/>
    </source>
</evidence>
<keyword evidence="7 14" id="KW-0067">ATP-binding</keyword>
<dbReference type="GO" id="GO:0005524">
    <property type="term" value="F:ATP binding"/>
    <property type="evidence" value="ECO:0007669"/>
    <property type="project" value="UniProtKB-UniRule"/>
</dbReference>
<dbReference type="CDD" id="cd17932">
    <property type="entry name" value="DEXQc_UvrD"/>
    <property type="match status" value="1"/>
</dbReference>
<organism evidence="17 18">
    <name type="scientific">Boudabousia liubingyangii</name>
    <dbReference type="NCBI Taxonomy" id="1921764"/>
    <lineage>
        <taxon>Bacteria</taxon>
        <taxon>Bacillati</taxon>
        <taxon>Actinomycetota</taxon>
        <taxon>Actinomycetes</taxon>
        <taxon>Actinomycetales</taxon>
        <taxon>Actinomycetaceae</taxon>
        <taxon>Boudabousia</taxon>
    </lineage>
</organism>
<feature type="binding site" evidence="14">
    <location>
        <begin position="40"/>
        <end position="47"/>
    </location>
    <ligand>
        <name>ATP</name>
        <dbReference type="ChEBI" id="CHEBI:30616"/>
    </ligand>
</feature>
<comment type="caution">
    <text evidence="17">The sequence shown here is derived from an EMBL/GenBank/DDBJ whole genome shotgun (WGS) entry which is preliminary data.</text>
</comment>
<keyword evidence="1" id="KW-0540">Nuclease</keyword>
<evidence type="ECO:0000256" key="8">
    <source>
        <dbReference type="ARBA" id="ARBA00023125"/>
    </source>
</evidence>
<dbReference type="GO" id="GO:0004527">
    <property type="term" value="F:exonuclease activity"/>
    <property type="evidence" value="ECO:0007669"/>
    <property type="project" value="UniProtKB-KW"/>
</dbReference>
<dbReference type="Pfam" id="PF12705">
    <property type="entry name" value="PDDEXK_1"/>
    <property type="match status" value="1"/>
</dbReference>
<evidence type="ECO:0000256" key="7">
    <source>
        <dbReference type="ARBA" id="ARBA00022840"/>
    </source>
</evidence>
<evidence type="ECO:0000256" key="2">
    <source>
        <dbReference type="ARBA" id="ARBA00022741"/>
    </source>
</evidence>
<dbReference type="STRING" id="1921764.BSR28_00210"/>
<dbReference type="PANTHER" id="PTHR11070:SF55">
    <property type="entry name" value="DNA 3'-5' HELICASE"/>
    <property type="match status" value="1"/>
</dbReference>
<accession>A0A1Q5PQI6</accession>
<dbReference type="GO" id="GO:0043138">
    <property type="term" value="F:3'-5' DNA helicase activity"/>
    <property type="evidence" value="ECO:0007669"/>
    <property type="project" value="UniProtKB-EC"/>
</dbReference>
<dbReference type="Gene3D" id="3.90.320.10">
    <property type="match status" value="1"/>
</dbReference>
<dbReference type="InterPro" id="IPR027417">
    <property type="entry name" value="P-loop_NTPase"/>
</dbReference>
<keyword evidence="5 14" id="KW-0347">Helicase</keyword>
<dbReference type="InterPro" id="IPR014017">
    <property type="entry name" value="DNA_helicase_UvrD-like_C"/>
</dbReference>
<dbReference type="AlphaFoldDB" id="A0A1Q5PQI6"/>
<dbReference type="PANTHER" id="PTHR11070">
    <property type="entry name" value="UVRD / RECB / PCRA DNA HELICASE FAMILY MEMBER"/>
    <property type="match status" value="1"/>
</dbReference>
<dbReference type="Pfam" id="PF00580">
    <property type="entry name" value="UvrD-helicase"/>
    <property type="match status" value="1"/>
</dbReference>
<dbReference type="GO" id="GO:0003677">
    <property type="term" value="F:DNA binding"/>
    <property type="evidence" value="ECO:0007669"/>
    <property type="project" value="UniProtKB-KW"/>
</dbReference>
<protein>
    <recommendedName>
        <fullName evidence="12">DNA 3'-5' helicase</fullName>
        <ecNumber evidence="12">5.6.2.4</ecNumber>
    </recommendedName>
</protein>
<dbReference type="InterPro" id="IPR011335">
    <property type="entry name" value="Restrct_endonuc-II-like"/>
</dbReference>
<keyword evidence="9" id="KW-0234">DNA repair</keyword>
<keyword evidence="6" id="KW-0269">Exonuclease</keyword>
<dbReference type="Proteomes" id="UP000186785">
    <property type="component" value="Unassembled WGS sequence"/>
</dbReference>
<dbReference type="EMBL" id="MQSV01000001">
    <property type="protein sequence ID" value="OKL49796.1"/>
    <property type="molecule type" value="Genomic_DNA"/>
</dbReference>
<evidence type="ECO:0000259" key="15">
    <source>
        <dbReference type="PROSITE" id="PS51198"/>
    </source>
</evidence>
<sequence>MSTPKYSAEQIARALNKEFLPTAEQARIIEAPQKPLLVVAGAGSGKTETMAARVLYLVANGLAQPEQILGLTFTKKAASELRQRIARNLAALSRAGLFQPNSDSGLLGNTVEISTYNSYAANLVKEYGYLLNLPPDAQLLGEAESWQIYYQIIANKTATEIPNLAKEKSLPTIISRAMSLNEDLANHGLSVDAAREGIKLMIEEQPEKPERLLAPILDALAQRLELLDIIAEHRAYKAKHHLVDFGDQVAHAHTLVTKYPELVMQQREQYSDVLLDEFQDTSVIQLSLLETLFKDHSVTAVGDPLQAIYGWRGASAGALDYFATNFGEHVGQLTLATSWRNDKAILEVANNTAADFRRAKSAATSIPLEPRPGAKAGQVLVQKTLDETQEAQGIAQWFAQQYNFENPLASPSMAILCRTRSNFQRMADACVAAGLPVAVSATGGLLAIPVIMDLVSALKCAQDASDDSHLLRLLDKWRWGAQDLQALSRLARKESKQYASHPVTMIDLLNELAQDPSAEKWAGAGLSAAAIARAVRLGQALRELRATVALPLPQRINQAIQSLGLDLEAQVSQSPATAEAALNQFRQTARDFAQSNPNVQLADFLNWLDTAEREERGLEVAGAESVPGAVNIMTVHAAKGLEWDLVAVPDLRETAFPSVSRYYNSTKDELYPAKESAWLTDPGSLPFEMRGDAKSLPEFIWPEEDTKDYLDQYKQEVGDYQVREERRLAYVAFTRARKQLLLSMAFHDGQRAGYAFESRFLTEALMMPASPVQPLQIPGLETQVERPAERPESDGLKRYSLWPPEKEEAQSGRLVAASAITNLSAQDPQALETAFAQAFAAATPAEQAQLQVLKENLEILLADFEQQQTQDEVRIPLGRVSATSVENLIADADAYARQVRRPVPQVRKPEATLGTYFHNWVERTLRSAEVLTELDEAAPTRPLTEKEMAQVESWKEVFTQLPLHQDYQVEELETDYLIKLGELSVPCRIDAVFRHRQTGEPLLVDWKTGRYPTKGEARQRYAVQLRLYQLAYAQRHGYEQEVPAQLVFFGSGGQVLHSDEFLAQDLAGIDLAAEVSRLLGQ</sequence>
<feature type="domain" description="UvrD-like helicase ATP-binding" evidence="15">
    <location>
        <begin position="19"/>
        <end position="342"/>
    </location>
</feature>
<dbReference type="InterPro" id="IPR014016">
    <property type="entry name" value="UvrD-like_ATP-bd"/>
</dbReference>
<dbReference type="GO" id="GO:0033202">
    <property type="term" value="C:DNA helicase complex"/>
    <property type="evidence" value="ECO:0007669"/>
    <property type="project" value="TreeGrafter"/>
</dbReference>
<keyword evidence="8" id="KW-0238">DNA-binding</keyword>
<evidence type="ECO:0000256" key="4">
    <source>
        <dbReference type="ARBA" id="ARBA00022801"/>
    </source>
</evidence>
<evidence type="ECO:0000256" key="6">
    <source>
        <dbReference type="ARBA" id="ARBA00022839"/>
    </source>
</evidence>
<dbReference type="GO" id="GO:0005829">
    <property type="term" value="C:cytosol"/>
    <property type="evidence" value="ECO:0007669"/>
    <property type="project" value="TreeGrafter"/>
</dbReference>
<dbReference type="Gene3D" id="1.10.486.10">
    <property type="entry name" value="PCRA, domain 4"/>
    <property type="match status" value="1"/>
</dbReference>
<keyword evidence="3" id="KW-0227">DNA damage</keyword>
<proteinExistence type="predicted"/>
<dbReference type="InterPro" id="IPR038726">
    <property type="entry name" value="PDDEXK_AddAB-type"/>
</dbReference>
<dbReference type="PROSITE" id="PS51217">
    <property type="entry name" value="UVRD_HELICASE_CTER"/>
    <property type="match status" value="1"/>
</dbReference>
<evidence type="ECO:0000256" key="1">
    <source>
        <dbReference type="ARBA" id="ARBA00022722"/>
    </source>
</evidence>
<dbReference type="EC" id="5.6.2.4" evidence="12"/>
<reference evidence="17 18" key="1">
    <citation type="submission" date="2016-11" db="EMBL/GenBank/DDBJ databases">
        <title>Actinomyces gypaetusis sp. nov. isolated from the vulture Gypaetus barbatus in Qinghai Tibet Plateau China.</title>
        <authorList>
            <person name="Meng X."/>
        </authorList>
    </citation>
    <scope>NUCLEOTIDE SEQUENCE [LARGE SCALE GENOMIC DNA]</scope>
    <source>
        <strain evidence="17 18">VUL4_2</strain>
    </source>
</reference>
<evidence type="ECO:0000313" key="18">
    <source>
        <dbReference type="Proteomes" id="UP000186785"/>
    </source>
</evidence>
<dbReference type="SUPFAM" id="SSF52980">
    <property type="entry name" value="Restriction endonuclease-like"/>
    <property type="match status" value="1"/>
</dbReference>
<dbReference type="Gene3D" id="3.40.50.300">
    <property type="entry name" value="P-loop containing nucleotide triphosphate hydrolases"/>
    <property type="match status" value="3"/>
</dbReference>
<name>A0A1Q5PQI6_9ACTO</name>
<keyword evidence="18" id="KW-1185">Reference proteome</keyword>
<evidence type="ECO:0000256" key="9">
    <source>
        <dbReference type="ARBA" id="ARBA00023204"/>
    </source>
</evidence>
<evidence type="ECO:0000256" key="10">
    <source>
        <dbReference type="ARBA" id="ARBA00023235"/>
    </source>
</evidence>
<evidence type="ECO:0000256" key="13">
    <source>
        <dbReference type="ARBA" id="ARBA00048988"/>
    </source>
</evidence>
<gene>
    <name evidence="17" type="ORF">BSR29_02275</name>
</gene>
<evidence type="ECO:0000256" key="11">
    <source>
        <dbReference type="ARBA" id="ARBA00034617"/>
    </source>
</evidence>
<dbReference type="InterPro" id="IPR011604">
    <property type="entry name" value="PDDEXK-like_dom_sf"/>
</dbReference>
<comment type="catalytic activity">
    <reaction evidence="13">
        <text>ATP + H2O = ADP + phosphate + H(+)</text>
        <dbReference type="Rhea" id="RHEA:13065"/>
        <dbReference type="ChEBI" id="CHEBI:15377"/>
        <dbReference type="ChEBI" id="CHEBI:15378"/>
        <dbReference type="ChEBI" id="CHEBI:30616"/>
        <dbReference type="ChEBI" id="CHEBI:43474"/>
        <dbReference type="ChEBI" id="CHEBI:456216"/>
        <dbReference type="EC" id="5.6.2.4"/>
    </reaction>
</comment>
<keyword evidence="2 14" id="KW-0547">Nucleotide-binding</keyword>
<evidence type="ECO:0000256" key="14">
    <source>
        <dbReference type="PROSITE-ProRule" id="PRU00560"/>
    </source>
</evidence>
<dbReference type="Pfam" id="PF13361">
    <property type="entry name" value="UvrD_C"/>
    <property type="match status" value="1"/>
</dbReference>
<keyword evidence="10" id="KW-0413">Isomerase</keyword>
<evidence type="ECO:0000256" key="5">
    <source>
        <dbReference type="ARBA" id="ARBA00022806"/>
    </source>
</evidence>
<evidence type="ECO:0000313" key="17">
    <source>
        <dbReference type="EMBL" id="OKL49796.1"/>
    </source>
</evidence>